<proteinExistence type="predicted"/>
<dbReference type="AlphaFoldDB" id="A0A0F7FT14"/>
<dbReference type="Proteomes" id="UP000034034">
    <property type="component" value="Chromosome"/>
</dbReference>
<feature type="domain" description="Methyltransferase type 12" evidence="1">
    <location>
        <begin position="195"/>
        <end position="305"/>
    </location>
</feature>
<dbReference type="RefSeq" id="WP_046723269.1">
    <property type="nucleotide sequence ID" value="NZ_CP009922.3"/>
</dbReference>
<protein>
    <submittedName>
        <fullName evidence="2">AmbM</fullName>
    </submittedName>
</protein>
<gene>
    <name evidence="2" type="ORF">SXIM_13660</name>
</gene>
<evidence type="ECO:0000313" key="3">
    <source>
        <dbReference type="Proteomes" id="UP000034034"/>
    </source>
</evidence>
<dbReference type="EMBL" id="CP009922">
    <property type="protein sequence ID" value="AKG42750.1"/>
    <property type="molecule type" value="Genomic_DNA"/>
</dbReference>
<dbReference type="InterPro" id="IPR029063">
    <property type="entry name" value="SAM-dependent_MTases_sf"/>
</dbReference>
<dbReference type="HOGENOM" id="CLU_715568_0_0_11"/>
<sequence>MTTRTEPGPGIDALSMADVYTPAYTEQIERARHEASLLFARVAMTHLFAEGPAAYHPDAEPPAGAMARQPFYFRKKLLDYLADRGELIINGDTCRPTPELAARARMSEEQFLGPGVTGSPTMEVIKYFESVVGGVLCGRDGLVLLEEAYGAEETQRLWHHLMVDAGPKRAPSKLAARALDLRLRSGEPTVVFEGGAGIGATLREALTIEGFRERTAHLASYGFTDVSRSLMQQARRTFTAELPELVERMHFDRVDLDDLDAYDDVPYLQDEAADLVIYESVLYDVANLHQVLSHSRRILKPGGWLVFTFGSRGRPGQFFPFEFFQSTLHSFYRAELDPPRRVNPGYLTMAEWTASLESAGFGRFRVLPDAADHDKWPYGGIVAERP</sequence>
<dbReference type="KEGG" id="sxi:SXIM_13660"/>
<keyword evidence="3" id="KW-1185">Reference proteome</keyword>
<organism evidence="2 3">
    <name type="scientific">Streptomyces xiamenensis</name>
    <dbReference type="NCBI Taxonomy" id="408015"/>
    <lineage>
        <taxon>Bacteria</taxon>
        <taxon>Bacillati</taxon>
        <taxon>Actinomycetota</taxon>
        <taxon>Actinomycetes</taxon>
        <taxon>Kitasatosporales</taxon>
        <taxon>Streptomycetaceae</taxon>
        <taxon>Streptomyces</taxon>
    </lineage>
</organism>
<reference evidence="2" key="1">
    <citation type="submission" date="2019-08" db="EMBL/GenBank/DDBJ databases">
        <title>Complete genome sequence of a mangrove-derived Streptomyces xiamenensis.</title>
        <authorList>
            <person name="Xu J."/>
        </authorList>
    </citation>
    <scope>NUCLEOTIDE SEQUENCE</scope>
    <source>
        <strain evidence="2">318</strain>
    </source>
</reference>
<evidence type="ECO:0000259" key="1">
    <source>
        <dbReference type="Pfam" id="PF08242"/>
    </source>
</evidence>
<dbReference type="CDD" id="cd02440">
    <property type="entry name" value="AdoMet_MTases"/>
    <property type="match status" value="1"/>
</dbReference>
<evidence type="ECO:0000313" key="2">
    <source>
        <dbReference type="EMBL" id="AKG42750.1"/>
    </source>
</evidence>
<accession>A0A0F7FT14</accession>
<dbReference type="Gene3D" id="3.40.50.150">
    <property type="entry name" value="Vaccinia Virus protein VP39"/>
    <property type="match status" value="1"/>
</dbReference>
<dbReference type="InterPro" id="IPR013217">
    <property type="entry name" value="Methyltransf_12"/>
</dbReference>
<dbReference type="STRING" id="408015.SXIM_13660"/>
<name>A0A0F7FT14_9ACTN</name>
<dbReference type="Pfam" id="PF08242">
    <property type="entry name" value="Methyltransf_12"/>
    <property type="match status" value="1"/>
</dbReference>
<dbReference type="PATRIC" id="fig|408015.6.peg.1401"/>
<dbReference type="SUPFAM" id="SSF53335">
    <property type="entry name" value="S-adenosyl-L-methionine-dependent methyltransferases"/>
    <property type="match status" value="1"/>
</dbReference>